<dbReference type="InterPro" id="IPR052893">
    <property type="entry name" value="TCS_response_regulator"/>
</dbReference>
<dbReference type="AlphaFoldDB" id="A0A6M3ZSX2"/>
<protein>
    <submittedName>
        <fullName evidence="3">Response regulator</fullName>
    </submittedName>
</protein>
<accession>A0A6M3ZSX2</accession>
<sequence length="148" mass="16667">MSRPSILMVDPSPESVELARFSLWRSKLDCAFGWFEDAERAMESLFSPHAVDHPDTLPCLILLEPRLPRMEGLDLLHMLRSQPHTRALPVIMFATSYDEADATRSHAAGANDYLVKPVDAREFMELINQTVAHWLPLAPSREADAPTT</sequence>
<comment type="caution">
    <text evidence="1">Lacks conserved residue(s) required for the propagation of feature annotation.</text>
</comment>
<evidence type="ECO:0000259" key="2">
    <source>
        <dbReference type="PROSITE" id="PS50110"/>
    </source>
</evidence>
<dbReference type="PANTHER" id="PTHR44520:SF1">
    <property type="entry name" value="TWO-COMPONENT SYSTEM REGULATORY PROTEIN"/>
    <property type="match status" value="1"/>
</dbReference>
<organism evidence="3 4">
    <name type="scientific">Herbaspirillum rubrisubalbicans Os34</name>
    <dbReference type="NCBI Taxonomy" id="1235827"/>
    <lineage>
        <taxon>Bacteria</taxon>
        <taxon>Pseudomonadati</taxon>
        <taxon>Pseudomonadota</taxon>
        <taxon>Betaproteobacteria</taxon>
        <taxon>Burkholderiales</taxon>
        <taxon>Oxalobacteraceae</taxon>
        <taxon>Herbaspirillum</taxon>
    </lineage>
</organism>
<proteinExistence type="predicted"/>
<dbReference type="PROSITE" id="PS50110">
    <property type="entry name" value="RESPONSE_REGULATORY"/>
    <property type="match status" value="1"/>
</dbReference>
<evidence type="ECO:0000256" key="1">
    <source>
        <dbReference type="PROSITE-ProRule" id="PRU00169"/>
    </source>
</evidence>
<dbReference type="SMART" id="SM00448">
    <property type="entry name" value="REC"/>
    <property type="match status" value="1"/>
</dbReference>
<dbReference type="RefSeq" id="WP_017450255.1">
    <property type="nucleotide sequence ID" value="NZ_CP008956.1"/>
</dbReference>
<dbReference type="Gene3D" id="3.40.50.2300">
    <property type="match status" value="1"/>
</dbReference>
<dbReference type="GO" id="GO:0000160">
    <property type="term" value="P:phosphorelay signal transduction system"/>
    <property type="evidence" value="ECO:0007669"/>
    <property type="project" value="InterPro"/>
</dbReference>
<dbReference type="Proteomes" id="UP000501648">
    <property type="component" value="Chromosome"/>
</dbReference>
<dbReference type="SUPFAM" id="SSF52172">
    <property type="entry name" value="CheY-like"/>
    <property type="match status" value="1"/>
</dbReference>
<feature type="domain" description="Response regulatory" evidence="2">
    <location>
        <begin position="5"/>
        <end position="131"/>
    </location>
</feature>
<dbReference type="InterPro" id="IPR001789">
    <property type="entry name" value="Sig_transdc_resp-reg_receiver"/>
</dbReference>
<dbReference type="Pfam" id="PF00072">
    <property type="entry name" value="Response_reg"/>
    <property type="match status" value="1"/>
</dbReference>
<evidence type="ECO:0000313" key="3">
    <source>
        <dbReference type="EMBL" id="QJQ01678.1"/>
    </source>
</evidence>
<evidence type="ECO:0000313" key="4">
    <source>
        <dbReference type="Proteomes" id="UP000501648"/>
    </source>
</evidence>
<reference evidence="3 4" key="1">
    <citation type="journal article" date="2012" name="J. Bacteriol.">
        <title>Genome sequence of the pathogenic Herbaspirillum seropedicae strain Os34, isolated from rice roots.</title>
        <authorList>
            <person name="Ye W."/>
            <person name="Ye S."/>
            <person name="Liu J."/>
            <person name="Chang S."/>
            <person name="Chen M."/>
            <person name="Zhu B."/>
            <person name="Guo L."/>
            <person name="An Q."/>
        </authorList>
    </citation>
    <scope>NUCLEOTIDE SEQUENCE [LARGE SCALE GENOMIC DNA]</scope>
    <source>
        <strain evidence="3 4">Os34</strain>
    </source>
</reference>
<dbReference type="InterPro" id="IPR011006">
    <property type="entry name" value="CheY-like_superfamily"/>
</dbReference>
<dbReference type="PANTHER" id="PTHR44520">
    <property type="entry name" value="RESPONSE REGULATOR RCP1-RELATED"/>
    <property type="match status" value="1"/>
</dbReference>
<gene>
    <name evidence="3" type="ORF">C798_15955</name>
</gene>
<name>A0A6M3ZSX2_9BURK</name>
<dbReference type="EMBL" id="CP008956">
    <property type="protein sequence ID" value="QJQ01678.1"/>
    <property type="molecule type" value="Genomic_DNA"/>
</dbReference>